<organism evidence="1 2">
    <name type="scientific">Aspergillus parasiticus</name>
    <dbReference type="NCBI Taxonomy" id="5067"/>
    <lineage>
        <taxon>Eukaryota</taxon>
        <taxon>Fungi</taxon>
        <taxon>Dikarya</taxon>
        <taxon>Ascomycota</taxon>
        <taxon>Pezizomycotina</taxon>
        <taxon>Eurotiomycetes</taxon>
        <taxon>Eurotiomycetidae</taxon>
        <taxon>Eurotiales</taxon>
        <taxon>Aspergillaceae</taxon>
        <taxon>Aspergillus</taxon>
        <taxon>Aspergillus subgen. Circumdati</taxon>
    </lineage>
</organism>
<dbReference type="Proteomes" id="UP000326532">
    <property type="component" value="Unassembled WGS sequence"/>
</dbReference>
<reference evidence="1 2" key="1">
    <citation type="submission" date="2019-04" db="EMBL/GenBank/DDBJ databases">
        <title>Fungal friends and foes A comparative genomics study of 23 Aspergillus species from section Flavi.</title>
        <authorList>
            <consortium name="DOE Joint Genome Institute"/>
            <person name="Kjaerbolling I."/>
            <person name="Vesth T.C."/>
            <person name="Frisvad J.C."/>
            <person name="Nybo J.L."/>
            <person name="Theobald S."/>
            <person name="Kildgaard S."/>
            <person name="Petersen T.I."/>
            <person name="Kuo A."/>
            <person name="Sato A."/>
            <person name="Lyhne E.K."/>
            <person name="Kogle M.E."/>
            <person name="Wiebenga A."/>
            <person name="Kun R.S."/>
            <person name="Lubbers R.J."/>
            <person name="Makela M.R."/>
            <person name="Barry K."/>
            <person name="Chovatia M."/>
            <person name="Clum A."/>
            <person name="Daum C."/>
            <person name="Haridas S."/>
            <person name="He G."/>
            <person name="LaButti K."/>
            <person name="Lipzen A."/>
            <person name="Mondo S."/>
            <person name="Pangilinan J."/>
            <person name="Riley R."/>
            <person name="Salamov A."/>
            <person name="Simmons B.A."/>
            <person name="Magnuson J.K."/>
            <person name="Henrissat B."/>
            <person name="Mortensen U.H."/>
            <person name="Larsen T.O."/>
            <person name="De vries R.P."/>
            <person name="Grigoriev I.V."/>
            <person name="Machida M."/>
            <person name="Baker S.E."/>
            <person name="Andersen M.R."/>
        </authorList>
    </citation>
    <scope>NUCLEOTIDE SEQUENCE [LARGE SCALE GENOMIC DNA]</scope>
    <source>
        <strain evidence="1 2">CBS 117618</strain>
    </source>
</reference>
<evidence type="ECO:0000313" key="2">
    <source>
        <dbReference type="Proteomes" id="UP000326532"/>
    </source>
</evidence>
<dbReference type="VEuPathDB" id="FungiDB:BDV34DRAFT_81528"/>
<keyword evidence="2" id="KW-1185">Reference proteome</keyword>
<sequence>MFMGVARRWRADMSRYPFFFFFCLSLTSVSHILIFPLSVQPYHFPALNDNTVAFLYANNSHGHFLTISQVMQTASGFLWWQYYQNDRIPFCFVGGSNPHQCFALVELMKCTRPLPVKMARNTF</sequence>
<name>A0A5N6DNC7_ASPPA</name>
<evidence type="ECO:0000313" key="1">
    <source>
        <dbReference type="EMBL" id="KAB8206434.1"/>
    </source>
</evidence>
<dbReference type="EMBL" id="ML734963">
    <property type="protein sequence ID" value="KAB8206434.1"/>
    <property type="molecule type" value="Genomic_DNA"/>
</dbReference>
<dbReference type="AlphaFoldDB" id="A0A5N6DNC7"/>
<protein>
    <submittedName>
        <fullName evidence="1">Uncharacterized protein</fullName>
    </submittedName>
</protein>
<gene>
    <name evidence="1" type="ORF">BDV34DRAFT_81528</name>
</gene>
<accession>A0A5N6DNC7</accession>
<proteinExistence type="predicted"/>